<protein>
    <submittedName>
        <fullName evidence="2">Uncharacterized protein</fullName>
    </submittedName>
</protein>
<keyword evidence="3" id="KW-1185">Reference proteome</keyword>
<organism evidence="2 3">
    <name type="scientific">Forsythia ovata</name>
    <dbReference type="NCBI Taxonomy" id="205694"/>
    <lineage>
        <taxon>Eukaryota</taxon>
        <taxon>Viridiplantae</taxon>
        <taxon>Streptophyta</taxon>
        <taxon>Embryophyta</taxon>
        <taxon>Tracheophyta</taxon>
        <taxon>Spermatophyta</taxon>
        <taxon>Magnoliopsida</taxon>
        <taxon>eudicotyledons</taxon>
        <taxon>Gunneridae</taxon>
        <taxon>Pentapetalae</taxon>
        <taxon>asterids</taxon>
        <taxon>lamiids</taxon>
        <taxon>Lamiales</taxon>
        <taxon>Oleaceae</taxon>
        <taxon>Forsythieae</taxon>
        <taxon>Forsythia</taxon>
    </lineage>
</organism>
<comment type="caution">
    <text evidence="2">The sequence shown here is derived from an EMBL/GenBank/DDBJ whole genome shotgun (WGS) entry which is preliminary data.</text>
</comment>
<evidence type="ECO:0000313" key="3">
    <source>
        <dbReference type="Proteomes" id="UP001604277"/>
    </source>
</evidence>
<accession>A0ABD1PEW5</accession>
<reference evidence="3" key="1">
    <citation type="submission" date="2024-07" db="EMBL/GenBank/DDBJ databases">
        <title>Two chromosome-level genome assemblies of Korean endemic species Abeliophyllum distichum and Forsythia ovata (Oleaceae).</title>
        <authorList>
            <person name="Jang H."/>
        </authorList>
    </citation>
    <scope>NUCLEOTIDE SEQUENCE [LARGE SCALE GENOMIC DNA]</scope>
</reference>
<feature type="region of interest" description="Disordered" evidence="1">
    <location>
        <begin position="77"/>
        <end position="101"/>
    </location>
</feature>
<gene>
    <name evidence="2" type="ORF">Fot_53654</name>
</gene>
<dbReference type="EMBL" id="JBFOLJ010000020">
    <property type="protein sequence ID" value="KAL2462417.1"/>
    <property type="molecule type" value="Genomic_DNA"/>
</dbReference>
<proteinExistence type="predicted"/>
<dbReference type="AlphaFoldDB" id="A0ABD1PEW5"/>
<evidence type="ECO:0000313" key="2">
    <source>
        <dbReference type="EMBL" id="KAL2462417.1"/>
    </source>
</evidence>
<dbReference type="Proteomes" id="UP001604277">
    <property type="component" value="Unassembled WGS sequence"/>
</dbReference>
<evidence type="ECO:0000256" key="1">
    <source>
        <dbReference type="SAM" id="MobiDB-lite"/>
    </source>
</evidence>
<name>A0ABD1PEW5_9LAMI</name>
<sequence length="157" mass="17282">MHYNGMDGYASDPLEFQLVKTDLWFGVIYTNSASGTAEVGCVGEVIKHERLMITAVIAGLKEKNGSSRRVEGTVNIPFDLNSAGSRRRHGRPPKPQPEPVQNDVHIFVHGVQNSMATVPPGSSKNYKAPATDYFSGDFKYTPKIFLHTTTNNTTERA</sequence>